<evidence type="ECO:0000256" key="2">
    <source>
        <dbReference type="ARBA" id="ARBA00022771"/>
    </source>
</evidence>
<reference evidence="8 9" key="1">
    <citation type="submission" date="2017-12" db="EMBL/GenBank/DDBJ databases">
        <title>Hemimetabolous genomes reveal molecular basis of termite eusociality.</title>
        <authorList>
            <person name="Harrison M.C."/>
            <person name="Jongepier E."/>
            <person name="Robertson H.M."/>
            <person name="Arning N."/>
            <person name="Bitard-Feildel T."/>
            <person name="Chao H."/>
            <person name="Childers C.P."/>
            <person name="Dinh H."/>
            <person name="Doddapaneni H."/>
            <person name="Dugan S."/>
            <person name="Gowin J."/>
            <person name="Greiner C."/>
            <person name="Han Y."/>
            <person name="Hu H."/>
            <person name="Hughes D.S.T."/>
            <person name="Huylmans A.-K."/>
            <person name="Kemena C."/>
            <person name="Kremer L.P.M."/>
            <person name="Lee S.L."/>
            <person name="Lopez-Ezquerra A."/>
            <person name="Mallet L."/>
            <person name="Monroy-Kuhn J.M."/>
            <person name="Moser A."/>
            <person name="Murali S.C."/>
            <person name="Muzny D.M."/>
            <person name="Otani S."/>
            <person name="Piulachs M.-D."/>
            <person name="Poelchau M."/>
            <person name="Qu J."/>
            <person name="Schaub F."/>
            <person name="Wada-Katsumata A."/>
            <person name="Worley K.C."/>
            <person name="Xie Q."/>
            <person name="Ylla G."/>
            <person name="Poulsen M."/>
            <person name="Gibbs R.A."/>
            <person name="Schal C."/>
            <person name="Richards S."/>
            <person name="Belles X."/>
            <person name="Korb J."/>
            <person name="Bornberg-Bauer E."/>
        </authorList>
    </citation>
    <scope>NUCLEOTIDE SEQUENCE [LARGE SCALE GENOMIC DNA]</scope>
    <source>
        <tissue evidence="8">Whole body</tissue>
    </source>
</reference>
<dbReference type="OrthoDB" id="7331812at2759"/>
<accession>A0A2J7R5P4</accession>
<dbReference type="SMART" id="SM00980">
    <property type="entry name" value="THAP"/>
    <property type="match status" value="1"/>
</dbReference>
<gene>
    <name evidence="8" type="ORF">B7P43_G10668</name>
</gene>
<protein>
    <recommendedName>
        <fullName evidence="7">THAP-type domain-containing protein</fullName>
    </recommendedName>
</protein>
<keyword evidence="9" id="KW-1185">Reference proteome</keyword>
<evidence type="ECO:0000256" key="4">
    <source>
        <dbReference type="ARBA" id="ARBA00023125"/>
    </source>
</evidence>
<dbReference type="PROSITE" id="PS50950">
    <property type="entry name" value="ZF_THAP"/>
    <property type="match status" value="1"/>
</dbReference>
<dbReference type="InterPro" id="IPR006612">
    <property type="entry name" value="THAP_Znf"/>
</dbReference>
<evidence type="ECO:0000259" key="7">
    <source>
        <dbReference type="PROSITE" id="PS50950"/>
    </source>
</evidence>
<dbReference type="GO" id="GO:0008270">
    <property type="term" value="F:zinc ion binding"/>
    <property type="evidence" value="ECO:0007669"/>
    <property type="project" value="UniProtKB-KW"/>
</dbReference>
<feature type="domain" description="THAP-type" evidence="7">
    <location>
        <begin position="1"/>
        <end position="101"/>
    </location>
</feature>
<dbReference type="Pfam" id="PF05485">
    <property type="entry name" value="THAP"/>
    <property type="match status" value="1"/>
</dbReference>
<feature type="region of interest" description="Disordered" evidence="6">
    <location>
        <begin position="155"/>
        <end position="178"/>
    </location>
</feature>
<dbReference type="GO" id="GO:0003677">
    <property type="term" value="F:DNA binding"/>
    <property type="evidence" value="ECO:0007669"/>
    <property type="project" value="UniProtKB-UniRule"/>
</dbReference>
<keyword evidence="4 5" id="KW-0238">DNA-binding</keyword>
<evidence type="ECO:0000313" key="9">
    <source>
        <dbReference type="Proteomes" id="UP000235965"/>
    </source>
</evidence>
<evidence type="ECO:0000256" key="1">
    <source>
        <dbReference type="ARBA" id="ARBA00022723"/>
    </source>
</evidence>
<dbReference type="SUPFAM" id="SSF57716">
    <property type="entry name" value="Glucocorticoid receptor-like (DNA-binding domain)"/>
    <property type="match status" value="1"/>
</dbReference>
<keyword evidence="2 5" id="KW-0863">Zinc-finger</keyword>
<comment type="caution">
    <text evidence="8">The sequence shown here is derived from an EMBL/GenBank/DDBJ whole genome shotgun (WGS) entry which is preliminary data.</text>
</comment>
<dbReference type="Proteomes" id="UP000235965">
    <property type="component" value="Unassembled WGS sequence"/>
</dbReference>
<keyword evidence="1" id="KW-0479">Metal-binding</keyword>
<evidence type="ECO:0000256" key="5">
    <source>
        <dbReference type="PROSITE-ProRule" id="PRU00309"/>
    </source>
</evidence>
<evidence type="ECO:0000313" key="8">
    <source>
        <dbReference type="EMBL" id="PNF36157.1"/>
    </source>
</evidence>
<name>A0A2J7R5P4_9NEOP</name>
<organism evidence="8 9">
    <name type="scientific">Cryptotermes secundus</name>
    <dbReference type="NCBI Taxonomy" id="105785"/>
    <lineage>
        <taxon>Eukaryota</taxon>
        <taxon>Metazoa</taxon>
        <taxon>Ecdysozoa</taxon>
        <taxon>Arthropoda</taxon>
        <taxon>Hexapoda</taxon>
        <taxon>Insecta</taxon>
        <taxon>Pterygota</taxon>
        <taxon>Neoptera</taxon>
        <taxon>Polyneoptera</taxon>
        <taxon>Dictyoptera</taxon>
        <taxon>Blattodea</taxon>
        <taxon>Blattoidea</taxon>
        <taxon>Termitoidae</taxon>
        <taxon>Kalotermitidae</taxon>
        <taxon>Cryptotermitinae</taxon>
        <taxon>Cryptotermes</taxon>
    </lineage>
</organism>
<evidence type="ECO:0000256" key="6">
    <source>
        <dbReference type="SAM" id="MobiDB-lite"/>
    </source>
</evidence>
<dbReference type="InParanoid" id="A0A2J7R5P4"/>
<keyword evidence="3" id="KW-0862">Zinc</keyword>
<dbReference type="AlphaFoldDB" id="A0A2J7R5P4"/>
<sequence>MTSHSCYVPGCKSGYASNIRKARQAGENIPSLFHPPEHMVQLWDSIIQRNDRNLHQCDLVCSLHFKEEDIERYYTHIIDGQVVRIERGNPKLRKGAVPSVFSCDNLKGLRATRRSRALAQRRSLEKKRKLTAGDYAVGTSTHFKKGVTISRHDRASIQIKEEQNSDSEERPNPALTEGMKSPLFEVFNTSDHCRTELYGLLAGNKTEASAEIKKTLSCRSDFEFPISLAEETTKITGNRIPETMLCRPNEPNEVDTAKLRVSAFTYSELLEYAYVIPLPSSLWAVHKQPRDKYVAFVHMTYSTVDGFKTDRGVVFEETCEPVIFFYSHRVRLPQLEKKVTCVGDVSNLLQEVDEFHAVCLFVDCVK</sequence>
<feature type="compositionally biased region" description="Basic and acidic residues" evidence="6">
    <location>
        <begin position="155"/>
        <end position="171"/>
    </location>
</feature>
<proteinExistence type="predicted"/>
<dbReference type="EMBL" id="NEVH01006990">
    <property type="protein sequence ID" value="PNF36157.1"/>
    <property type="molecule type" value="Genomic_DNA"/>
</dbReference>
<evidence type="ECO:0000256" key="3">
    <source>
        <dbReference type="ARBA" id="ARBA00022833"/>
    </source>
</evidence>